<dbReference type="EC" id="2.6.1.11" evidence="4"/>
<dbReference type="InterPro" id="IPR049704">
    <property type="entry name" value="Aminotrans_3_PPA_site"/>
</dbReference>
<evidence type="ECO:0000256" key="3">
    <source>
        <dbReference type="ARBA" id="ARBA00022898"/>
    </source>
</evidence>
<comment type="caution">
    <text evidence="5">The sequence shown here is derived from an EMBL/GenBank/DDBJ whole genome shotgun (WGS) entry which is preliminary data.</text>
</comment>
<dbReference type="GO" id="GO:0030170">
    <property type="term" value="F:pyridoxal phosphate binding"/>
    <property type="evidence" value="ECO:0007669"/>
    <property type="project" value="InterPro"/>
</dbReference>
<dbReference type="Gene3D" id="3.40.640.10">
    <property type="entry name" value="Type I PLP-dependent aspartate aminotransferase-like (Major domain)"/>
    <property type="match status" value="1"/>
</dbReference>
<keyword evidence="4" id="KW-0028">Amino-acid biosynthesis</keyword>
<dbReference type="AlphaFoldDB" id="A0A2N3Q0S0"/>
<dbReference type="HAMAP" id="MF_01107">
    <property type="entry name" value="ArgD_aminotrans_3"/>
    <property type="match status" value="1"/>
</dbReference>
<proteinExistence type="inferred from homology"/>
<keyword evidence="3 4" id="KW-0663">Pyridoxal phosphate</keyword>
<keyword evidence="4" id="KW-0963">Cytoplasm</keyword>
<feature type="modified residue" description="N6-(pyridoxal phosphate)lysine" evidence="4">
    <location>
        <position position="243"/>
    </location>
</feature>
<organism evidence="5 6">
    <name type="scientific">Telmatospirillum siberiense</name>
    <dbReference type="NCBI Taxonomy" id="382514"/>
    <lineage>
        <taxon>Bacteria</taxon>
        <taxon>Pseudomonadati</taxon>
        <taxon>Pseudomonadota</taxon>
        <taxon>Alphaproteobacteria</taxon>
        <taxon>Rhodospirillales</taxon>
        <taxon>Rhodospirillaceae</taxon>
        <taxon>Telmatospirillum</taxon>
    </lineage>
</organism>
<dbReference type="PANTHER" id="PTHR11986:SF113">
    <property type="entry name" value="SUCCINYLORNITHINE TRANSAMINASE"/>
    <property type="match status" value="1"/>
</dbReference>
<dbReference type="InterPro" id="IPR005814">
    <property type="entry name" value="Aminotrans_3"/>
</dbReference>
<dbReference type="FunFam" id="3.40.640.10:FF:000004">
    <property type="entry name" value="Acetylornithine aminotransferase"/>
    <property type="match status" value="1"/>
</dbReference>
<dbReference type="GO" id="GO:0042802">
    <property type="term" value="F:identical protein binding"/>
    <property type="evidence" value="ECO:0007669"/>
    <property type="project" value="TreeGrafter"/>
</dbReference>
<feature type="binding site" evidence="4">
    <location>
        <begin position="214"/>
        <end position="217"/>
    </location>
    <ligand>
        <name>pyridoxal 5'-phosphate</name>
        <dbReference type="ChEBI" id="CHEBI:597326"/>
    </ligand>
</feature>
<dbReference type="RefSeq" id="WP_101249230.1">
    <property type="nucleotide sequence ID" value="NZ_PIUM01000002.1"/>
</dbReference>
<evidence type="ECO:0000256" key="4">
    <source>
        <dbReference type="HAMAP-Rule" id="MF_01107"/>
    </source>
</evidence>
<feature type="binding site" evidence="4">
    <location>
        <begin position="96"/>
        <end position="97"/>
    </location>
    <ligand>
        <name>pyridoxal 5'-phosphate</name>
        <dbReference type="ChEBI" id="CHEBI:597326"/>
    </ligand>
</feature>
<evidence type="ECO:0000256" key="2">
    <source>
        <dbReference type="ARBA" id="ARBA00022679"/>
    </source>
</evidence>
<evidence type="ECO:0000313" key="6">
    <source>
        <dbReference type="Proteomes" id="UP000233293"/>
    </source>
</evidence>
<dbReference type="EMBL" id="PIUM01000002">
    <property type="protein sequence ID" value="PKU26268.1"/>
    <property type="molecule type" value="Genomic_DNA"/>
</dbReference>
<comment type="pathway">
    <text evidence="4">Amino-acid biosynthesis; L-arginine biosynthesis; N(2)-acetyl-L-ornithine from L-glutamate: step 4/4.</text>
</comment>
<dbReference type="PIRSF" id="PIRSF000521">
    <property type="entry name" value="Transaminase_4ab_Lys_Orn"/>
    <property type="match status" value="1"/>
</dbReference>
<protein>
    <recommendedName>
        <fullName evidence="4">Acetylornithine aminotransferase</fullName>
        <shortName evidence="4">ACOAT</shortName>
        <ecNumber evidence="4">2.6.1.11</ecNumber>
    </recommendedName>
</protein>
<name>A0A2N3Q0S0_9PROT</name>
<comment type="subunit">
    <text evidence="4">Homodimer.</text>
</comment>
<evidence type="ECO:0000313" key="5">
    <source>
        <dbReference type="EMBL" id="PKU26268.1"/>
    </source>
</evidence>
<comment type="catalytic activity">
    <reaction evidence="4">
        <text>N(2)-acetyl-L-ornithine + 2-oxoglutarate = N-acetyl-L-glutamate 5-semialdehyde + L-glutamate</text>
        <dbReference type="Rhea" id="RHEA:18049"/>
        <dbReference type="ChEBI" id="CHEBI:16810"/>
        <dbReference type="ChEBI" id="CHEBI:29123"/>
        <dbReference type="ChEBI" id="CHEBI:29985"/>
        <dbReference type="ChEBI" id="CHEBI:57805"/>
        <dbReference type="EC" id="2.6.1.11"/>
    </reaction>
</comment>
<gene>
    <name evidence="4" type="primary">argD</name>
    <name evidence="5" type="ORF">CWS72_03250</name>
</gene>
<dbReference type="GO" id="GO:0005737">
    <property type="term" value="C:cytoplasm"/>
    <property type="evidence" value="ECO:0007669"/>
    <property type="project" value="UniProtKB-SubCell"/>
</dbReference>
<dbReference type="Gene3D" id="3.90.1150.10">
    <property type="entry name" value="Aspartate Aminotransferase, domain 1"/>
    <property type="match status" value="1"/>
</dbReference>
<dbReference type="UniPathway" id="UPA00068">
    <property type="reaction ID" value="UER00109"/>
</dbReference>
<sequence>MISTVLPVYSRADIAFEKGEGMYLVSTEGRRYLDFGSGVAVNSLGHAHPHLVAALKAQAEKLWHCSNLYRVPGQEAVAARLIAHSFADTVFFCNSGAEAMEGVIKLVRKYHYEAGHPERNRIIVARGAFHGRTLATIAAGGQEKHLKGFAPIVDGFDRVAYGNLNELRAAIGPHTAGILVEPVQGEGGIVPASLDYLRALRAVADEFGILLALDEVQTGNGRTGKLYAYEWAGITPDVLGTAKGLGGGFPLGAVLATEKAASGMTPGSHGSTFGGNPLAMAAAGATLDILLADGFMEHVQKMGSLLWDTFGRLVKAHPKVLEDQRGAGLLQGLKCKVPNTALNKALLDRGLLAVGAGDNVERFVPPLIVEPAHIAEAAEIIDAACKELAA</sequence>
<dbReference type="InterPro" id="IPR015424">
    <property type="entry name" value="PyrdxlP-dep_Trfase"/>
</dbReference>
<keyword evidence="1 4" id="KW-0032">Aminotransferase</keyword>
<keyword evidence="6" id="KW-1185">Reference proteome</keyword>
<dbReference type="InterPro" id="IPR004636">
    <property type="entry name" value="AcOrn/SuccOrn_fam"/>
</dbReference>
<dbReference type="SUPFAM" id="SSF53383">
    <property type="entry name" value="PLP-dependent transferases"/>
    <property type="match status" value="1"/>
</dbReference>
<dbReference type="OrthoDB" id="9801834at2"/>
<comment type="miscellaneous">
    <text evidence="4">May also have succinyldiaminopimelate aminotransferase activity, thus carrying out the corresponding step in lysine biosynthesis.</text>
</comment>
<dbReference type="InterPro" id="IPR050103">
    <property type="entry name" value="Class-III_PLP-dep_AT"/>
</dbReference>
<dbReference type="CDD" id="cd00610">
    <property type="entry name" value="OAT_like"/>
    <property type="match status" value="1"/>
</dbReference>
<comment type="cofactor">
    <cofactor evidence="4">
        <name>pyridoxal 5'-phosphate</name>
        <dbReference type="ChEBI" id="CHEBI:597326"/>
    </cofactor>
    <text evidence="4">Binds 1 pyridoxal phosphate per subunit.</text>
</comment>
<dbReference type="NCBIfam" id="NF002325">
    <property type="entry name" value="PRK01278.1"/>
    <property type="match status" value="1"/>
</dbReference>
<feature type="binding site" evidence="4">
    <location>
        <position position="132"/>
    </location>
    <ligand>
        <name>N(2)-acetyl-L-ornithine</name>
        <dbReference type="ChEBI" id="CHEBI:57805"/>
    </ligand>
</feature>
<dbReference type="InterPro" id="IPR015421">
    <property type="entry name" value="PyrdxlP-dep_Trfase_major"/>
</dbReference>
<comment type="similarity">
    <text evidence="4">Belongs to the class-III pyridoxal-phosphate-dependent aminotransferase family. ArgD subfamily.</text>
</comment>
<dbReference type="PROSITE" id="PS00600">
    <property type="entry name" value="AA_TRANSFER_CLASS_3"/>
    <property type="match status" value="1"/>
</dbReference>
<feature type="binding site" evidence="4">
    <location>
        <position position="271"/>
    </location>
    <ligand>
        <name>N(2)-acetyl-L-ornithine</name>
        <dbReference type="ChEBI" id="CHEBI:57805"/>
    </ligand>
</feature>
<dbReference type="GO" id="GO:0003992">
    <property type="term" value="F:N2-acetyl-L-ornithine:2-oxoglutarate 5-aminotransferase activity"/>
    <property type="evidence" value="ECO:0007669"/>
    <property type="project" value="UniProtKB-UniRule"/>
</dbReference>
<feature type="binding site" evidence="4">
    <location>
        <position position="272"/>
    </location>
    <ligand>
        <name>pyridoxal 5'-phosphate</name>
        <dbReference type="ChEBI" id="CHEBI:597326"/>
    </ligand>
</feature>
<feature type="binding site" evidence="4">
    <location>
        <position position="129"/>
    </location>
    <ligand>
        <name>pyridoxal 5'-phosphate</name>
        <dbReference type="ChEBI" id="CHEBI:597326"/>
    </ligand>
</feature>
<dbReference type="PANTHER" id="PTHR11986">
    <property type="entry name" value="AMINOTRANSFERASE CLASS III"/>
    <property type="match status" value="1"/>
</dbReference>
<comment type="subcellular location">
    <subcellularLocation>
        <location evidence="4">Cytoplasm</location>
    </subcellularLocation>
</comment>
<dbReference type="InterPro" id="IPR015422">
    <property type="entry name" value="PyrdxlP-dep_Trfase_small"/>
</dbReference>
<dbReference type="NCBIfam" id="TIGR00707">
    <property type="entry name" value="argD"/>
    <property type="match status" value="1"/>
</dbReference>
<keyword evidence="4" id="KW-0055">Arginine biosynthesis</keyword>
<keyword evidence="2 4" id="KW-0808">Transferase</keyword>
<dbReference type="GO" id="GO:0006526">
    <property type="term" value="P:L-arginine biosynthetic process"/>
    <property type="evidence" value="ECO:0007669"/>
    <property type="project" value="UniProtKB-UniRule"/>
</dbReference>
<evidence type="ECO:0000256" key="1">
    <source>
        <dbReference type="ARBA" id="ARBA00022576"/>
    </source>
</evidence>
<reference evidence="6" key="1">
    <citation type="submission" date="2017-12" db="EMBL/GenBank/DDBJ databases">
        <title>Draft genome sequence of Telmatospirillum siberiense 26-4b1T, an acidotolerant peatland alphaproteobacterium potentially involved in sulfur cycling.</title>
        <authorList>
            <person name="Hausmann B."/>
            <person name="Pjevac P."/>
            <person name="Schreck K."/>
            <person name="Herbold C.W."/>
            <person name="Daims H."/>
            <person name="Wagner M."/>
            <person name="Pester M."/>
            <person name="Loy A."/>
        </authorList>
    </citation>
    <scope>NUCLEOTIDE SEQUENCE [LARGE SCALE GENOMIC DNA]</scope>
    <source>
        <strain evidence="6">26-4b1</strain>
    </source>
</reference>
<accession>A0A2N3Q0S0</accession>
<dbReference type="Pfam" id="PF00202">
    <property type="entry name" value="Aminotran_3"/>
    <property type="match status" value="1"/>
</dbReference>
<dbReference type="Proteomes" id="UP000233293">
    <property type="component" value="Unassembled WGS sequence"/>
</dbReference>